<keyword evidence="2" id="KW-1185">Reference proteome</keyword>
<dbReference type="KEGG" id="mrs:Murru_0542"/>
<dbReference type="OrthoDB" id="1164858at2"/>
<dbReference type="EMBL" id="CP002999">
    <property type="protein sequence ID" value="AEM69593.1"/>
    <property type="molecule type" value="Genomic_DNA"/>
</dbReference>
<sequence>MSIIIMQVYFMPESIIEIASFKSLEKAIDAGMYDLAGWERNSRLKILHEDPKWQELKSKIQFLMDKVMKKN</sequence>
<organism evidence="1 2">
    <name type="scientific">Allomuricauda ruestringensis (strain DSM 13258 / CIP 107369 / LMG 19739 / B1)</name>
    <name type="common">Muricauda ruestringensis</name>
    <dbReference type="NCBI Taxonomy" id="886377"/>
    <lineage>
        <taxon>Bacteria</taxon>
        <taxon>Pseudomonadati</taxon>
        <taxon>Bacteroidota</taxon>
        <taxon>Flavobacteriia</taxon>
        <taxon>Flavobacteriales</taxon>
        <taxon>Flavobacteriaceae</taxon>
        <taxon>Flagellimonas</taxon>
    </lineage>
</organism>
<gene>
    <name evidence="1" type="ordered locus">Murru_0542</name>
</gene>
<proteinExistence type="predicted"/>
<protein>
    <submittedName>
        <fullName evidence="1">Uncharacterized protein</fullName>
    </submittedName>
</protein>
<evidence type="ECO:0000313" key="1">
    <source>
        <dbReference type="EMBL" id="AEM69593.1"/>
    </source>
</evidence>
<reference evidence="1 2" key="2">
    <citation type="journal article" date="2012" name="Stand. Genomic Sci.">
        <title>Complete genome sequence of the facultatively anaerobic, appendaged bacterium Muricauda ruestringensis type strain (B1(T)).</title>
        <authorList>
            <person name="Huntemann M."/>
            <person name="Teshima H."/>
            <person name="Lapidus A."/>
            <person name="Nolan M."/>
            <person name="Lucas S."/>
            <person name="Hammon N."/>
            <person name="Deshpande S."/>
            <person name="Cheng J.F."/>
            <person name="Tapia R."/>
            <person name="Goodwin L.A."/>
            <person name="Pitluck S."/>
            <person name="Liolios K."/>
            <person name="Pagani I."/>
            <person name="Ivanova N."/>
            <person name="Mavromatis K."/>
            <person name="Mikhailova N."/>
            <person name="Pati A."/>
            <person name="Chen A."/>
            <person name="Palaniappan K."/>
            <person name="Land M."/>
            <person name="Hauser L."/>
            <person name="Pan C."/>
            <person name="Brambilla E.M."/>
            <person name="Rohde M."/>
            <person name="Spring S."/>
            <person name="Goker M."/>
            <person name="Detter J.C."/>
            <person name="Bristow J."/>
            <person name="Eisen J.A."/>
            <person name="Markowitz V."/>
            <person name="Hugenholtz P."/>
            <person name="Kyrpides N.C."/>
            <person name="Klenk H.P."/>
            <person name="Woyke T."/>
        </authorList>
    </citation>
    <scope>NUCLEOTIDE SEQUENCE [LARGE SCALE GENOMIC DNA]</scope>
    <source>
        <strain evidence="2">DSM 13258 / LMG 19739 / B1</strain>
    </source>
</reference>
<dbReference type="RefSeq" id="WP_014031876.1">
    <property type="nucleotide sequence ID" value="NC_015945.1"/>
</dbReference>
<dbReference type="HOGENOM" id="CLU_2735662_0_0_10"/>
<accession>G2PS03</accession>
<name>G2PS03_ALLRU</name>
<dbReference type="Proteomes" id="UP000008908">
    <property type="component" value="Chromosome"/>
</dbReference>
<evidence type="ECO:0000313" key="2">
    <source>
        <dbReference type="Proteomes" id="UP000008908"/>
    </source>
</evidence>
<dbReference type="AlphaFoldDB" id="G2PS03"/>
<reference evidence="2" key="1">
    <citation type="submission" date="2011-08" db="EMBL/GenBank/DDBJ databases">
        <title>The complete genome of Muricauda ruestringensis DSM 13258.</title>
        <authorList>
            <person name="Lucas S."/>
            <person name="Han J."/>
            <person name="Lapidus A."/>
            <person name="Bruce D."/>
            <person name="Goodwin L."/>
            <person name="Pitluck S."/>
            <person name="Peters L."/>
            <person name="Kyrpides N."/>
            <person name="Mavromatis K."/>
            <person name="Ivanova N."/>
            <person name="Ovchinnikova G."/>
            <person name="Teshima H."/>
            <person name="Detter J.C."/>
            <person name="Tapia R."/>
            <person name="Han C."/>
            <person name="Land M."/>
            <person name="Hauser L."/>
            <person name="Markowitz V."/>
            <person name="Cheng J.-F."/>
            <person name="Hugenholtz P."/>
            <person name="Woyke T."/>
            <person name="Wu D."/>
            <person name="Spring S."/>
            <person name="Schroeder M."/>
            <person name="Brambilla E."/>
            <person name="Klenk H.-P."/>
            <person name="Eisen J.A."/>
        </authorList>
    </citation>
    <scope>NUCLEOTIDE SEQUENCE [LARGE SCALE GENOMIC DNA]</scope>
    <source>
        <strain evidence="2">DSM 13258 / LMG 19739 / B1</strain>
    </source>
</reference>